<gene>
    <name evidence="1" type="ORF">FOIG_16737</name>
</gene>
<dbReference type="RefSeq" id="XP_031052075.1">
    <property type="nucleotide sequence ID" value="XM_031218212.1"/>
</dbReference>
<dbReference type="Proteomes" id="UP000030685">
    <property type="component" value="Unassembled WGS sequence"/>
</dbReference>
<name>X0J158_FUSO5</name>
<dbReference type="HOGENOM" id="CLU_1627123_0_0_1"/>
<evidence type="ECO:0000313" key="1">
    <source>
        <dbReference type="EMBL" id="EXL89985.1"/>
    </source>
</evidence>
<reference evidence="1" key="2">
    <citation type="submission" date="2014-03" db="EMBL/GenBank/DDBJ databases">
        <title>The Genome Annotation of Fusarium oxysporum II5.</title>
        <authorList>
            <consortium name="The Broad Institute Genomics Platform"/>
            <person name="Ma L.-J."/>
            <person name="Corby-Kistler H."/>
            <person name="Broz K."/>
            <person name="Gale L.R."/>
            <person name="Jonkers W."/>
            <person name="O'Donnell K."/>
            <person name="Ploetz R."/>
            <person name="Steinberg C."/>
            <person name="Schwartz D.C."/>
            <person name="VanEtten H."/>
            <person name="Zhou S."/>
            <person name="Young S.K."/>
            <person name="Zeng Q."/>
            <person name="Gargeya S."/>
            <person name="Fitzgerald M."/>
            <person name="Abouelleil A."/>
            <person name="Alvarado L."/>
            <person name="Chapman S.B."/>
            <person name="Gainer-Dewar J."/>
            <person name="Goldberg J."/>
            <person name="Griggs A."/>
            <person name="Gujja S."/>
            <person name="Hansen M."/>
            <person name="Howarth C."/>
            <person name="Imamovic A."/>
            <person name="Ireland A."/>
            <person name="Larimer J."/>
            <person name="McCowan C."/>
            <person name="Murphy C."/>
            <person name="Pearson M."/>
            <person name="Poon T.W."/>
            <person name="Priest M."/>
            <person name="Roberts A."/>
            <person name="Saif S."/>
            <person name="Shea T."/>
            <person name="Sykes S."/>
            <person name="Wortman J."/>
            <person name="Nusbaum C."/>
            <person name="Birren B."/>
        </authorList>
    </citation>
    <scope>NUCLEOTIDE SEQUENCE</scope>
    <source>
        <strain evidence="1">54006</strain>
    </source>
</reference>
<proteinExistence type="predicted"/>
<dbReference type="VEuPathDB" id="FungiDB:FOIG_16737"/>
<organism evidence="1">
    <name type="scientific">Fusarium odoratissimum (strain NRRL 54006)</name>
    <dbReference type="NCBI Taxonomy" id="1089451"/>
    <lineage>
        <taxon>Eukaryota</taxon>
        <taxon>Fungi</taxon>
        <taxon>Dikarya</taxon>
        <taxon>Ascomycota</taxon>
        <taxon>Pezizomycotina</taxon>
        <taxon>Sordariomycetes</taxon>
        <taxon>Hypocreomycetidae</taxon>
        <taxon>Hypocreales</taxon>
        <taxon>Nectriaceae</taxon>
        <taxon>Fusarium</taxon>
        <taxon>Fusarium oxysporum species complex</taxon>
        <taxon>Fusarium oxysporum f. sp. cubense (strain race 4)</taxon>
    </lineage>
</organism>
<dbReference type="GeneID" id="42041912"/>
<accession>X0J158</accession>
<dbReference type="AlphaFoldDB" id="X0J158"/>
<reference evidence="1" key="1">
    <citation type="submission" date="2011-11" db="EMBL/GenBank/DDBJ databases">
        <title>The Genome Sequence of Fusarium oxysporum II5.</title>
        <authorList>
            <consortium name="The Broad Institute Genome Sequencing Platform"/>
            <person name="Ma L.-J."/>
            <person name="Gale L.R."/>
            <person name="Schwartz D.C."/>
            <person name="Zhou S."/>
            <person name="Corby-Kistler H."/>
            <person name="Young S.K."/>
            <person name="Zeng Q."/>
            <person name="Gargeya S."/>
            <person name="Fitzgerald M."/>
            <person name="Haas B."/>
            <person name="Abouelleil A."/>
            <person name="Alvarado L."/>
            <person name="Arachchi H.M."/>
            <person name="Berlin A."/>
            <person name="Brown A."/>
            <person name="Chapman S.B."/>
            <person name="Chen Z."/>
            <person name="Dunbar C."/>
            <person name="Freedman E."/>
            <person name="Gearin G."/>
            <person name="Goldberg J."/>
            <person name="Griggs A."/>
            <person name="Gujja S."/>
            <person name="Heiman D."/>
            <person name="Howarth C."/>
            <person name="Larson L."/>
            <person name="Lui A."/>
            <person name="MacDonald P.J.P."/>
            <person name="Montmayeur A."/>
            <person name="Murphy C."/>
            <person name="Neiman D."/>
            <person name="Pearson M."/>
            <person name="Priest M."/>
            <person name="Roberts A."/>
            <person name="Saif S."/>
            <person name="Shea T."/>
            <person name="Shenoy N."/>
            <person name="Sisk P."/>
            <person name="Stolte C."/>
            <person name="Sykes S."/>
            <person name="Wortman J."/>
            <person name="Nusbaum C."/>
            <person name="Birren B."/>
        </authorList>
    </citation>
    <scope>NUCLEOTIDE SEQUENCE [LARGE SCALE GENOMIC DNA]</scope>
    <source>
        <strain evidence="1">54006</strain>
    </source>
</reference>
<sequence length="163" mass="18279">MAESPIDSDELVETIADSVPRDYSKFQAWMDEKQGDCKVLKQRLEHAWLISPDLGGKSQLLSEIAGSQDLFLASGYVRPHGDLFLEHTVVVDLDRELLDCNGVCFFFLVQLPQTSIHALLEPVNRYWLGLDTEPKHPCITTASAALKSSLIFSLVRVDSQSFR</sequence>
<protein>
    <submittedName>
        <fullName evidence="1">Uncharacterized protein</fullName>
    </submittedName>
</protein>
<dbReference type="EMBL" id="KK036181">
    <property type="protein sequence ID" value="EXL89985.1"/>
    <property type="molecule type" value="Genomic_DNA"/>
</dbReference>